<dbReference type="GO" id="GO:0005829">
    <property type="term" value="C:cytosol"/>
    <property type="evidence" value="ECO:0007669"/>
    <property type="project" value="TreeGrafter"/>
</dbReference>
<name>A0A317CL10_9GAMM</name>
<dbReference type="InterPro" id="IPR036760">
    <property type="entry name" value="SspB-like_sf"/>
</dbReference>
<dbReference type="Pfam" id="PF04386">
    <property type="entry name" value="SspB"/>
    <property type="match status" value="1"/>
</dbReference>
<reference evidence="2 3" key="1">
    <citation type="submission" date="2018-05" db="EMBL/GenBank/DDBJ databases">
        <title>Leucothrix arctica sp. nov., isolated from Arctic seawater.</title>
        <authorList>
            <person name="Choi A."/>
            <person name="Baek K."/>
        </authorList>
    </citation>
    <scope>NUCLEOTIDE SEQUENCE [LARGE SCALE GENOMIC DNA]</scope>
    <source>
        <strain evidence="2 3">JCM 18388</strain>
    </source>
</reference>
<dbReference type="GO" id="GO:0045732">
    <property type="term" value="P:positive regulation of protein catabolic process"/>
    <property type="evidence" value="ECO:0007669"/>
    <property type="project" value="TreeGrafter"/>
</dbReference>
<dbReference type="GO" id="GO:0005840">
    <property type="term" value="C:ribosome"/>
    <property type="evidence" value="ECO:0007669"/>
    <property type="project" value="TreeGrafter"/>
</dbReference>
<evidence type="ECO:0000313" key="2">
    <source>
        <dbReference type="EMBL" id="PWQ99228.1"/>
    </source>
</evidence>
<dbReference type="GO" id="GO:0008233">
    <property type="term" value="F:peptidase activity"/>
    <property type="evidence" value="ECO:0007669"/>
    <property type="project" value="UniProtKB-KW"/>
</dbReference>
<dbReference type="Gene3D" id="2.30.30.220">
    <property type="entry name" value="SspB-like"/>
    <property type="match status" value="1"/>
</dbReference>
<organism evidence="2 3">
    <name type="scientific">Leucothrix pacifica</name>
    <dbReference type="NCBI Taxonomy" id="1247513"/>
    <lineage>
        <taxon>Bacteria</taxon>
        <taxon>Pseudomonadati</taxon>
        <taxon>Pseudomonadota</taxon>
        <taxon>Gammaproteobacteria</taxon>
        <taxon>Thiotrichales</taxon>
        <taxon>Thiotrichaceae</taxon>
        <taxon>Leucothrix</taxon>
    </lineage>
</organism>
<dbReference type="PANTHER" id="PTHR37486">
    <property type="entry name" value="STRINGENT STARVATION PROTEIN B"/>
    <property type="match status" value="1"/>
</dbReference>
<dbReference type="PANTHER" id="PTHR37486:SF1">
    <property type="entry name" value="STRINGENT STARVATION PROTEIN B"/>
    <property type="match status" value="1"/>
</dbReference>
<keyword evidence="3" id="KW-1185">Reference proteome</keyword>
<proteinExistence type="predicted"/>
<dbReference type="EMBL" id="QGKM01000013">
    <property type="protein sequence ID" value="PWQ99228.1"/>
    <property type="molecule type" value="Genomic_DNA"/>
</dbReference>
<feature type="region of interest" description="Disordered" evidence="1">
    <location>
        <begin position="101"/>
        <end position="133"/>
    </location>
</feature>
<dbReference type="PIRSF" id="PIRSF005276">
    <property type="entry name" value="SspB"/>
    <property type="match status" value="1"/>
</dbReference>
<evidence type="ECO:0000313" key="3">
    <source>
        <dbReference type="Proteomes" id="UP000245539"/>
    </source>
</evidence>
<comment type="caution">
    <text evidence="2">The sequence shown here is derived from an EMBL/GenBank/DDBJ whole genome shotgun (WGS) entry which is preliminary data.</text>
</comment>
<dbReference type="NCBIfam" id="NF008769">
    <property type="entry name" value="PRK11798.2-5"/>
    <property type="match status" value="1"/>
</dbReference>
<accession>A0A317CL10</accession>
<dbReference type="InterPro" id="IPR007481">
    <property type="entry name" value="SspB"/>
</dbReference>
<keyword evidence="2" id="KW-0645">Protease</keyword>
<gene>
    <name evidence="2" type="ORF">DKW60_07030</name>
</gene>
<protein>
    <submittedName>
        <fullName evidence="2">ClpXP protease specificity-enhancing factor</fullName>
    </submittedName>
</protein>
<keyword evidence="2" id="KW-0378">Hydrolase</keyword>
<dbReference type="SUPFAM" id="SSF101738">
    <property type="entry name" value="SspB-like"/>
    <property type="match status" value="1"/>
</dbReference>
<evidence type="ECO:0000256" key="1">
    <source>
        <dbReference type="SAM" id="MobiDB-lite"/>
    </source>
</evidence>
<sequence>MTSNRPYLMRAIYEWILDNDMTPHVLIDATMQDVDVPQHYVEDGRIILNISPSAVQQFAIDDNCLAFNARFGGRPSSIYAPIDAIRAIYAAENSEGMMFEALPQANVPEEGDPEPDPPEPPPQGKRPALRVVK</sequence>
<dbReference type="GO" id="GO:0006508">
    <property type="term" value="P:proteolysis"/>
    <property type="evidence" value="ECO:0007669"/>
    <property type="project" value="UniProtKB-KW"/>
</dbReference>
<dbReference type="Proteomes" id="UP000245539">
    <property type="component" value="Unassembled WGS sequence"/>
</dbReference>
<dbReference type="OrthoDB" id="9797358at2"/>
<dbReference type="AlphaFoldDB" id="A0A317CL10"/>